<evidence type="ECO:0000256" key="8">
    <source>
        <dbReference type="ARBA" id="ARBA00022679"/>
    </source>
</evidence>
<evidence type="ECO:0000256" key="4">
    <source>
        <dbReference type="ARBA" id="ARBA00006739"/>
    </source>
</evidence>
<feature type="transmembrane region" description="Helical" evidence="16">
    <location>
        <begin position="299"/>
        <end position="318"/>
    </location>
</feature>
<feature type="transmembrane region" description="Helical" evidence="16">
    <location>
        <begin position="325"/>
        <end position="343"/>
    </location>
</feature>
<dbReference type="InParanoid" id="A0A6P8IDN4"/>
<dbReference type="GeneID" id="116299136"/>
<dbReference type="PANTHER" id="PTHR12726:SF0">
    <property type="entry name" value="CERAMIDE GLUCOSYLTRANSFERASE"/>
    <property type="match status" value="1"/>
</dbReference>
<evidence type="ECO:0000256" key="1">
    <source>
        <dbReference type="ARBA" id="ARBA00004653"/>
    </source>
</evidence>
<sequence length="415" mass="47818">MDKMVLFIRELYMPTFFTALACFFFFLWVALFVLHLIAITGGKLLLYKSTSAVNEKELPEVSILKPLAGEDSHLIKNLKTFFELNYPKYEILFCVQDEHDTAVPVVQQLMKSYPLVDAKLYAESRTVGVNPKINNMNQGYKAAKYKLLWICDSAIQVHQKTLLEMVSHIGPKVGMVHQIPYITCSPTASFAACVDQVYFGTQHAFLYLFANTVGLVCANGMSTLYDKTVLDELGGLEAFSCYIAEDYFMSKAIHAKGYKIAFSSEPAMQNPRKQSLEIFQKRMLRWTRLRLAMEPFPSYLEPFTESIVIGILATWSVWHLWGMNIILFFIEHLILTFFFDYLLLRIVHGAHLRGPLPPLWKVFLAWLFREFFCLVFFFQAAFGRQIEWRTTQFRLLNGGKAELVNKCKDINSHCC</sequence>
<name>A0A6P8IDN4_ACTTE</name>
<evidence type="ECO:0000256" key="3">
    <source>
        <dbReference type="ARBA" id="ARBA00004991"/>
    </source>
</evidence>
<keyword evidence="11" id="KW-0333">Golgi apparatus</keyword>
<comment type="pathway">
    <text evidence="3">Sphingolipid metabolism.</text>
</comment>
<feature type="transmembrane region" description="Helical" evidence="16">
    <location>
        <begin position="205"/>
        <end position="225"/>
    </location>
</feature>
<dbReference type="GO" id="GO:0000139">
    <property type="term" value="C:Golgi membrane"/>
    <property type="evidence" value="ECO:0007669"/>
    <property type="project" value="UniProtKB-SubCell"/>
</dbReference>
<organism evidence="17 18">
    <name type="scientific">Actinia tenebrosa</name>
    <name type="common">Australian red waratah sea anemone</name>
    <dbReference type="NCBI Taxonomy" id="6105"/>
    <lineage>
        <taxon>Eukaryota</taxon>
        <taxon>Metazoa</taxon>
        <taxon>Cnidaria</taxon>
        <taxon>Anthozoa</taxon>
        <taxon>Hexacorallia</taxon>
        <taxon>Actiniaria</taxon>
        <taxon>Actiniidae</taxon>
        <taxon>Actinia</taxon>
    </lineage>
</organism>
<evidence type="ECO:0000256" key="11">
    <source>
        <dbReference type="ARBA" id="ARBA00023034"/>
    </source>
</evidence>
<feature type="transmembrane region" description="Helical" evidence="16">
    <location>
        <begin position="363"/>
        <end position="382"/>
    </location>
</feature>
<comment type="similarity">
    <text evidence="4">Belongs to the glycosyltransferase 2 family.</text>
</comment>
<evidence type="ECO:0000256" key="14">
    <source>
        <dbReference type="ARBA" id="ARBA00047869"/>
    </source>
</evidence>
<comment type="pathway">
    <text evidence="2">Lipid metabolism; sphingolipid metabolism.</text>
</comment>
<evidence type="ECO:0000256" key="2">
    <source>
        <dbReference type="ARBA" id="ARBA00004760"/>
    </source>
</evidence>
<evidence type="ECO:0000256" key="15">
    <source>
        <dbReference type="ARBA" id="ARBA00048104"/>
    </source>
</evidence>
<dbReference type="Proteomes" id="UP000515163">
    <property type="component" value="Unplaced"/>
</dbReference>
<keyword evidence="9 16" id="KW-0812">Transmembrane</keyword>
<protein>
    <recommendedName>
        <fullName evidence="5">ceramide glucosyltransferase</fullName>
        <ecNumber evidence="5">2.4.1.80</ecNumber>
    </recommendedName>
</protein>
<evidence type="ECO:0000256" key="5">
    <source>
        <dbReference type="ARBA" id="ARBA00012699"/>
    </source>
</evidence>
<evidence type="ECO:0000256" key="7">
    <source>
        <dbReference type="ARBA" id="ARBA00022676"/>
    </source>
</evidence>
<evidence type="ECO:0000256" key="16">
    <source>
        <dbReference type="SAM" id="Phobius"/>
    </source>
</evidence>
<dbReference type="InterPro" id="IPR029044">
    <property type="entry name" value="Nucleotide-diphossugar_trans"/>
</dbReference>
<dbReference type="PROSITE" id="PS51257">
    <property type="entry name" value="PROKAR_LIPOPROTEIN"/>
    <property type="match status" value="1"/>
</dbReference>
<dbReference type="Gene3D" id="3.90.550.10">
    <property type="entry name" value="Spore Coat Polysaccharide Biosynthesis Protein SpsA, Chain A"/>
    <property type="match status" value="1"/>
</dbReference>
<feature type="transmembrane region" description="Helical" evidence="16">
    <location>
        <begin position="12"/>
        <end position="39"/>
    </location>
</feature>
<dbReference type="PANTHER" id="PTHR12726">
    <property type="entry name" value="CERAMIDE GLUCOSYLTRANSFERASE"/>
    <property type="match status" value="1"/>
</dbReference>
<keyword evidence="13 16" id="KW-0472">Membrane</keyword>
<keyword evidence="6" id="KW-0444">Lipid biosynthesis</keyword>
<evidence type="ECO:0000256" key="9">
    <source>
        <dbReference type="ARBA" id="ARBA00022692"/>
    </source>
</evidence>
<evidence type="ECO:0000256" key="6">
    <source>
        <dbReference type="ARBA" id="ARBA00022516"/>
    </source>
</evidence>
<comment type="subcellular location">
    <subcellularLocation>
        <location evidence="1">Golgi apparatus membrane</location>
        <topology evidence="1">Multi-pass membrane protein</topology>
    </subcellularLocation>
</comment>
<keyword evidence="17" id="KW-1185">Reference proteome</keyword>
<keyword evidence="12" id="KW-0443">Lipid metabolism</keyword>
<dbReference type="AlphaFoldDB" id="A0A6P8IDN4"/>
<comment type="catalytic activity">
    <reaction evidence="15">
        <text>N-(9Z-octadecenoyl)-sphing-4-enine + UDP-alpha-D-xylose = beta-D-xylosyl-(1&lt;-&gt;1')-N-(9Z-octadecenoyl)-sphing-4-enine + UDP + H(+)</text>
        <dbReference type="Rhea" id="RHEA:70247"/>
        <dbReference type="ChEBI" id="CHEBI:15378"/>
        <dbReference type="ChEBI" id="CHEBI:57632"/>
        <dbReference type="ChEBI" id="CHEBI:58223"/>
        <dbReference type="ChEBI" id="CHEBI:77996"/>
        <dbReference type="ChEBI" id="CHEBI:189081"/>
    </reaction>
    <physiologicalReaction direction="left-to-right" evidence="15">
        <dbReference type="Rhea" id="RHEA:70248"/>
    </physiologicalReaction>
</comment>
<proteinExistence type="inferred from homology"/>
<keyword evidence="7" id="KW-0328">Glycosyltransferase</keyword>
<gene>
    <name evidence="18" type="primary">LOC116299136</name>
</gene>
<comment type="catalytic activity">
    <reaction evidence="14">
        <text>UDP-alpha-D-xylose + an N-acylsphing-4-enine = a beta-D-xylosyl-(1&lt;-&gt;1')-N-acylsphing-4-enine + UDP + H(+)</text>
        <dbReference type="Rhea" id="RHEA:70243"/>
        <dbReference type="ChEBI" id="CHEBI:15378"/>
        <dbReference type="ChEBI" id="CHEBI:52639"/>
        <dbReference type="ChEBI" id="CHEBI:57632"/>
        <dbReference type="ChEBI" id="CHEBI:58223"/>
        <dbReference type="ChEBI" id="CHEBI:189068"/>
    </reaction>
    <physiologicalReaction direction="left-to-right" evidence="14">
        <dbReference type="Rhea" id="RHEA:70244"/>
    </physiologicalReaction>
</comment>
<accession>A0A6P8IDN4</accession>
<dbReference type="RefSeq" id="XP_031563630.1">
    <property type="nucleotide sequence ID" value="XM_031707770.1"/>
</dbReference>
<dbReference type="SUPFAM" id="SSF53448">
    <property type="entry name" value="Nucleotide-diphospho-sugar transferases"/>
    <property type="match status" value="1"/>
</dbReference>
<evidence type="ECO:0000313" key="17">
    <source>
        <dbReference type="Proteomes" id="UP000515163"/>
    </source>
</evidence>
<keyword evidence="8" id="KW-0808">Transferase</keyword>
<dbReference type="GO" id="GO:0008120">
    <property type="term" value="F:ceramide glucosyltransferase activity"/>
    <property type="evidence" value="ECO:0007669"/>
    <property type="project" value="UniProtKB-EC"/>
</dbReference>
<evidence type="ECO:0000256" key="10">
    <source>
        <dbReference type="ARBA" id="ARBA00022989"/>
    </source>
</evidence>
<dbReference type="EC" id="2.4.1.80" evidence="5"/>
<evidence type="ECO:0000256" key="12">
    <source>
        <dbReference type="ARBA" id="ARBA00023098"/>
    </source>
</evidence>
<dbReference type="FunFam" id="3.90.550.10:FF:000041">
    <property type="entry name" value="UDP-glucose ceramide glucosyltransferase"/>
    <property type="match status" value="1"/>
</dbReference>
<dbReference type="UniPathway" id="UPA00222"/>
<dbReference type="OrthoDB" id="1483400at2759"/>
<dbReference type="GO" id="GO:0006679">
    <property type="term" value="P:glucosylceramide biosynthetic process"/>
    <property type="evidence" value="ECO:0007669"/>
    <property type="project" value="TreeGrafter"/>
</dbReference>
<keyword evidence="10 16" id="KW-1133">Transmembrane helix</keyword>
<reference evidence="18" key="1">
    <citation type="submission" date="2025-08" db="UniProtKB">
        <authorList>
            <consortium name="RefSeq"/>
        </authorList>
    </citation>
    <scope>IDENTIFICATION</scope>
    <source>
        <tissue evidence="18">Tentacle</tissue>
    </source>
</reference>
<dbReference type="InterPro" id="IPR025993">
    <property type="entry name" value="Ceramide_glucosylTrfase"/>
</dbReference>
<evidence type="ECO:0000313" key="18">
    <source>
        <dbReference type="RefSeq" id="XP_031563630.1"/>
    </source>
</evidence>
<dbReference type="FunCoup" id="A0A6P8IDN4">
    <property type="interactions" value="566"/>
</dbReference>
<dbReference type="CDD" id="cd02520">
    <property type="entry name" value="Glucosylceramide_synthase"/>
    <property type="match status" value="1"/>
</dbReference>
<evidence type="ECO:0000256" key="13">
    <source>
        <dbReference type="ARBA" id="ARBA00023136"/>
    </source>
</evidence>
<dbReference type="Pfam" id="PF13506">
    <property type="entry name" value="Glyco_transf_21"/>
    <property type="match status" value="1"/>
</dbReference>
<dbReference type="KEGG" id="aten:116299136"/>